<dbReference type="Proteomes" id="UP000239888">
    <property type="component" value="Chromosome"/>
</dbReference>
<evidence type="ECO:0000313" key="2">
    <source>
        <dbReference type="Proteomes" id="UP000239888"/>
    </source>
</evidence>
<reference evidence="1 2" key="1">
    <citation type="journal article" date="2018" name="Front. Microbiol.">
        <title>Pseudomonas orientalis F9: A Potent Antagonist against Phytopathogens with Phytotoxic Effect in the Apple Flower.</title>
        <authorList>
            <person name="Zengerer V."/>
            <person name="Schmid M."/>
            <person name="Bieri M."/>
            <person name="Muller D.C."/>
            <person name="Remus-Emsermann M.N.P."/>
            <person name="Ahrens C.H."/>
            <person name="Pelludat C."/>
        </authorList>
    </citation>
    <scope>NUCLEOTIDE SEQUENCE [LARGE SCALE GENOMIC DNA]</scope>
    <source>
        <strain evidence="1 2">F9</strain>
    </source>
</reference>
<sequence>MHNSLATPLINNKWTITYHKEFIQRYVELTQPERDQEDFERPENKTVINPLAGKLIFGSVSDYEKESLAFIKDSVQNYNKTIVELFMFVDLKLFADLYGSSRVKRDVAIGRGDFDFISELVEGVNTRNVDEVENFAMCVWFDGQATEEFIRPFRDMETRIKNLKAFYKAQKSKQSYYNSIR</sequence>
<dbReference type="EMBL" id="CP018049">
    <property type="protein sequence ID" value="AUZ45353.1"/>
    <property type="molecule type" value="Genomic_DNA"/>
</dbReference>
<name>A0A2L0RT89_9PSED</name>
<proteinExistence type="predicted"/>
<dbReference type="AlphaFoldDB" id="A0A2L0RT89"/>
<evidence type="ECO:0000313" key="1">
    <source>
        <dbReference type="EMBL" id="AUZ45353.1"/>
    </source>
</evidence>
<dbReference type="RefSeq" id="WP_104502076.1">
    <property type="nucleotide sequence ID" value="NZ_CP018049.1"/>
</dbReference>
<gene>
    <name evidence="1" type="ORF">BOP93_07000</name>
</gene>
<accession>A0A2L0RT89</accession>
<organism evidence="1 2">
    <name type="scientific">Pseudomonas orientalis</name>
    <dbReference type="NCBI Taxonomy" id="76758"/>
    <lineage>
        <taxon>Bacteria</taxon>
        <taxon>Pseudomonadati</taxon>
        <taxon>Pseudomonadota</taxon>
        <taxon>Gammaproteobacteria</taxon>
        <taxon>Pseudomonadales</taxon>
        <taxon>Pseudomonadaceae</taxon>
        <taxon>Pseudomonas</taxon>
    </lineage>
</organism>
<protein>
    <submittedName>
        <fullName evidence="1">Uncharacterized protein</fullName>
    </submittedName>
</protein>
<dbReference type="KEGG" id="poi:BOP93_07000"/>